<reference evidence="7" key="1">
    <citation type="journal article" date="2015" name="Nature">
        <title>Complex archaea that bridge the gap between prokaryotes and eukaryotes.</title>
        <authorList>
            <person name="Spang A."/>
            <person name="Saw J.H."/>
            <person name="Jorgensen S.L."/>
            <person name="Zaremba-Niedzwiedzka K."/>
            <person name="Martijn J."/>
            <person name="Lind A.E."/>
            <person name="van Eijk R."/>
            <person name="Schleper C."/>
            <person name="Guy L."/>
            <person name="Ettema T.J."/>
        </authorList>
    </citation>
    <scope>NUCLEOTIDE SEQUENCE</scope>
</reference>
<sequence length="286" mass="32637">MIPKLTATRTRGDWIGQVAKNKHGPREITPPFGLYDEADNLIAFARRGFFTANEILYLHAKTPGLPYTKARRTNGMLSRSCVFGFMPRDALRHDYCRVSALARRQPQLGLFLEKMGRKLSEELRTTHPEQWEKQRKLIGKISATWRMPGTIYTSGIINLNNLLVYHRDLGNFPDSWNAMVYLRKAMSGGDLVIPEYGLLVRMGDGDSIWMDAAKNPHGVTTMIPKREDSYRISLVWYALRSMVHCGTPEEELIHIQQSKTGAARQKHSRNAEALREKIMKAAKKKP</sequence>
<dbReference type="EMBL" id="LAZR01001795">
    <property type="protein sequence ID" value="KKN38916.1"/>
    <property type="molecule type" value="Genomic_DNA"/>
</dbReference>
<keyword evidence="4" id="KW-0560">Oxidoreductase</keyword>
<dbReference type="Pfam" id="PF12851">
    <property type="entry name" value="Tet_JBP"/>
    <property type="match status" value="1"/>
</dbReference>
<accession>A0A0F9SPN7</accession>
<protein>
    <recommendedName>
        <fullName evidence="6">2OGFeDO JBP1/TET oxygenase domain-containing protein</fullName>
    </recommendedName>
</protein>
<evidence type="ECO:0000256" key="3">
    <source>
        <dbReference type="ARBA" id="ARBA00022964"/>
    </source>
</evidence>
<evidence type="ECO:0000259" key="6">
    <source>
        <dbReference type="Pfam" id="PF12851"/>
    </source>
</evidence>
<name>A0A0F9SPN7_9ZZZZ</name>
<evidence type="ECO:0000256" key="1">
    <source>
        <dbReference type="ARBA" id="ARBA00001954"/>
    </source>
</evidence>
<evidence type="ECO:0000313" key="7">
    <source>
        <dbReference type="EMBL" id="KKN38916.1"/>
    </source>
</evidence>
<dbReference type="AlphaFoldDB" id="A0A0F9SPN7"/>
<evidence type="ECO:0000256" key="2">
    <source>
        <dbReference type="ARBA" id="ARBA00022723"/>
    </source>
</evidence>
<dbReference type="GO" id="GO:0051213">
    <property type="term" value="F:dioxygenase activity"/>
    <property type="evidence" value="ECO:0007669"/>
    <property type="project" value="UniProtKB-KW"/>
</dbReference>
<keyword evidence="2" id="KW-0479">Metal-binding</keyword>
<evidence type="ECO:0000256" key="4">
    <source>
        <dbReference type="ARBA" id="ARBA00023002"/>
    </source>
</evidence>
<organism evidence="7">
    <name type="scientific">marine sediment metagenome</name>
    <dbReference type="NCBI Taxonomy" id="412755"/>
    <lineage>
        <taxon>unclassified sequences</taxon>
        <taxon>metagenomes</taxon>
        <taxon>ecological metagenomes</taxon>
    </lineage>
</organism>
<dbReference type="InterPro" id="IPR024779">
    <property type="entry name" value="2OGFeDO_JBP1/TET_oxygenase_dom"/>
</dbReference>
<gene>
    <name evidence="7" type="ORF">LCGC14_0748770</name>
</gene>
<comment type="cofactor">
    <cofactor evidence="1">
        <name>Fe(2+)</name>
        <dbReference type="ChEBI" id="CHEBI:29033"/>
    </cofactor>
</comment>
<keyword evidence="5" id="KW-0408">Iron</keyword>
<comment type="caution">
    <text evidence="7">The sequence shown here is derived from an EMBL/GenBank/DDBJ whole genome shotgun (WGS) entry which is preliminary data.</text>
</comment>
<feature type="domain" description="2OGFeDO JBP1/TET oxygenase" evidence="6">
    <location>
        <begin position="107"/>
        <end position="238"/>
    </location>
</feature>
<proteinExistence type="predicted"/>
<dbReference type="Gene3D" id="3.60.130.30">
    <property type="match status" value="1"/>
</dbReference>
<dbReference type="GO" id="GO:0046872">
    <property type="term" value="F:metal ion binding"/>
    <property type="evidence" value="ECO:0007669"/>
    <property type="project" value="UniProtKB-KW"/>
</dbReference>
<keyword evidence="3" id="KW-0223">Dioxygenase</keyword>
<evidence type="ECO:0000256" key="5">
    <source>
        <dbReference type="ARBA" id="ARBA00023004"/>
    </source>
</evidence>